<evidence type="ECO:0000313" key="2">
    <source>
        <dbReference type="EMBL" id="VDK37915.1"/>
    </source>
</evidence>
<organism evidence="2 3">
    <name type="scientific">Dibothriocephalus latus</name>
    <name type="common">Fish tapeworm</name>
    <name type="synonym">Diphyllobothrium latum</name>
    <dbReference type="NCBI Taxonomy" id="60516"/>
    <lineage>
        <taxon>Eukaryota</taxon>
        <taxon>Metazoa</taxon>
        <taxon>Spiralia</taxon>
        <taxon>Lophotrochozoa</taxon>
        <taxon>Platyhelminthes</taxon>
        <taxon>Cestoda</taxon>
        <taxon>Eucestoda</taxon>
        <taxon>Diphyllobothriidea</taxon>
        <taxon>Diphyllobothriidae</taxon>
        <taxon>Dibothriocephalus</taxon>
    </lineage>
</organism>
<dbReference type="EMBL" id="UYRU01004803">
    <property type="protein sequence ID" value="VDK37915.1"/>
    <property type="molecule type" value="Genomic_DNA"/>
</dbReference>
<proteinExistence type="predicted"/>
<feature type="compositionally biased region" description="Pro residues" evidence="1">
    <location>
        <begin position="1"/>
        <end position="12"/>
    </location>
</feature>
<feature type="compositionally biased region" description="Basic and acidic residues" evidence="1">
    <location>
        <begin position="15"/>
        <end position="32"/>
    </location>
</feature>
<name>A0A3P6QCK3_DIBLA</name>
<keyword evidence="3" id="KW-1185">Reference proteome</keyword>
<reference evidence="2 3" key="1">
    <citation type="submission" date="2018-11" db="EMBL/GenBank/DDBJ databases">
        <authorList>
            <consortium name="Pathogen Informatics"/>
        </authorList>
    </citation>
    <scope>NUCLEOTIDE SEQUENCE [LARGE SCALE GENOMIC DNA]</scope>
</reference>
<feature type="region of interest" description="Disordered" evidence="1">
    <location>
        <begin position="1"/>
        <end position="46"/>
    </location>
</feature>
<protein>
    <submittedName>
        <fullName evidence="2">Uncharacterized protein</fullName>
    </submittedName>
</protein>
<gene>
    <name evidence="2" type="ORF">DILT_LOCUS910</name>
</gene>
<evidence type="ECO:0000313" key="3">
    <source>
        <dbReference type="Proteomes" id="UP000281553"/>
    </source>
</evidence>
<evidence type="ECO:0000256" key="1">
    <source>
        <dbReference type="SAM" id="MobiDB-lite"/>
    </source>
</evidence>
<dbReference type="AlphaFoldDB" id="A0A3P6QCK3"/>
<sequence>MTPVPQRRPPPLLSEDEHSIDLPKLLKSEKGRSFTLPGGKSGSNRGVRKLENVINVRRSFNPLNMFRLSIARGQSTEDAITVVASAPVVKSATLTTSFDPKTPPMDSSVPVTKPRQSFWQRARQSFLPSAAANSRWQK</sequence>
<dbReference type="Proteomes" id="UP000281553">
    <property type="component" value="Unassembled WGS sequence"/>
</dbReference>
<accession>A0A3P6QCK3</accession>